<dbReference type="InterPro" id="IPR003029">
    <property type="entry name" value="S1_domain"/>
</dbReference>
<dbReference type="EMBL" id="AAAICE010000040">
    <property type="protein sequence ID" value="EAC3883562.1"/>
    <property type="molecule type" value="Genomic_DNA"/>
</dbReference>
<dbReference type="FunFam" id="2.40.50.140:FF:000023">
    <property type="entry name" value="Polyribonucleotide nucleotidyltransferase"/>
    <property type="match status" value="1"/>
</dbReference>
<name>A0AA87CHG9_LISMN</name>
<comment type="caution">
    <text evidence="3">The sequence shown here is derived from an EMBL/GenBank/DDBJ whole genome shotgun (WGS) entry which is preliminary data.</text>
</comment>
<dbReference type="GO" id="GO:0003729">
    <property type="term" value="F:mRNA binding"/>
    <property type="evidence" value="ECO:0007669"/>
    <property type="project" value="TreeGrafter"/>
</dbReference>
<dbReference type="Proteomes" id="UP000356407">
    <property type="component" value="Unassembled WGS sequence"/>
</dbReference>
<feature type="domain" description="S1 motif" evidence="2">
    <location>
        <begin position="7"/>
        <end position="75"/>
    </location>
</feature>
<dbReference type="GO" id="GO:0003735">
    <property type="term" value="F:structural constituent of ribosome"/>
    <property type="evidence" value="ECO:0007669"/>
    <property type="project" value="TreeGrafter"/>
</dbReference>
<sequence length="86" mass="9644">TKEVKVGEVYLGKVVRIEKFGAFVNLIKGKDGLVHISQLANERVNKVEDVVKEGDEILVKVTEIDKQGRVNLSRKALLNEDKAEKK</sequence>
<evidence type="ECO:0000313" key="3">
    <source>
        <dbReference type="EMBL" id="EAC3883562.1"/>
    </source>
</evidence>
<dbReference type="SUPFAM" id="SSF50249">
    <property type="entry name" value="Nucleic acid-binding proteins"/>
    <property type="match status" value="1"/>
</dbReference>
<protein>
    <submittedName>
        <fullName evidence="3">S1 RNA-binding domain-containing protein</fullName>
    </submittedName>
</protein>
<dbReference type="CDD" id="cd04472">
    <property type="entry name" value="S1_PNPase"/>
    <property type="match status" value="1"/>
</dbReference>
<dbReference type="Pfam" id="PF00575">
    <property type="entry name" value="S1"/>
    <property type="match status" value="1"/>
</dbReference>
<dbReference type="InterPro" id="IPR012340">
    <property type="entry name" value="NA-bd_OB-fold"/>
</dbReference>
<dbReference type="PROSITE" id="PS50126">
    <property type="entry name" value="S1"/>
    <property type="match status" value="1"/>
</dbReference>
<evidence type="ECO:0000259" key="2">
    <source>
        <dbReference type="PROSITE" id="PS50126"/>
    </source>
</evidence>
<dbReference type="AlphaFoldDB" id="A0AA87CHG9"/>
<dbReference type="GO" id="GO:0006412">
    <property type="term" value="P:translation"/>
    <property type="evidence" value="ECO:0007669"/>
    <property type="project" value="TreeGrafter"/>
</dbReference>
<dbReference type="InterPro" id="IPR050437">
    <property type="entry name" value="Ribos_protein_bS1-like"/>
</dbReference>
<evidence type="ECO:0000313" key="4">
    <source>
        <dbReference type="Proteomes" id="UP000356407"/>
    </source>
</evidence>
<dbReference type="PANTHER" id="PTHR10724">
    <property type="entry name" value="30S RIBOSOMAL PROTEIN S1"/>
    <property type="match status" value="1"/>
</dbReference>
<reference evidence="3 4" key="1">
    <citation type="submission" date="2018-08" db="EMBL/GenBank/DDBJ databases">
        <authorList>
            <consortium name="GenomeTrakr: Next Generation Sequencing Network for Food Pathogen Tracability"/>
        </authorList>
    </citation>
    <scope>NUCLEOTIDE SEQUENCE [LARGE SCALE GENOMIC DNA]</scope>
    <source>
        <strain evidence="3 4">CFSAN060999</strain>
    </source>
</reference>
<dbReference type="Gene3D" id="2.40.50.140">
    <property type="entry name" value="Nucleic acid-binding proteins"/>
    <property type="match status" value="1"/>
</dbReference>
<feature type="non-terminal residue" evidence="3">
    <location>
        <position position="1"/>
    </location>
</feature>
<dbReference type="SMART" id="SM00316">
    <property type="entry name" value="S1"/>
    <property type="match status" value="1"/>
</dbReference>
<keyword evidence="1" id="KW-0460">Magnesium</keyword>
<accession>A0AA87CHG9</accession>
<proteinExistence type="predicted"/>
<organism evidence="3 4">
    <name type="scientific">Listeria monocytogenes</name>
    <dbReference type="NCBI Taxonomy" id="1639"/>
    <lineage>
        <taxon>Bacteria</taxon>
        <taxon>Bacillati</taxon>
        <taxon>Bacillota</taxon>
        <taxon>Bacilli</taxon>
        <taxon>Bacillales</taxon>
        <taxon>Listeriaceae</taxon>
        <taxon>Listeria</taxon>
    </lineage>
</organism>
<evidence type="ECO:0000256" key="1">
    <source>
        <dbReference type="ARBA" id="ARBA00022842"/>
    </source>
</evidence>
<gene>
    <name evidence="3" type="ORF">B4X68_16315</name>
</gene>